<sequence>MSSSAQKPLKRGFERSISMQTRAYLDLTKEDVNSIKGCSAWHWETSIIYVSALDMTESCYSKIRVFGWWIDFRGKALGSRRIVITTSGGVRCGEGGMGGGQRRRLLLGFGLALLFGMAIYFRLWVIDSSFSLDDREALRKQFDRANMEAMDESAEWRMKYDKELEMSRQYQLEITEIKDALSDSKKKIVMLQEENTGLEMQVESLKRKLEAMEQHCKCN</sequence>
<accession>A0AB40AP27</accession>
<dbReference type="GeneID" id="120252691"/>
<dbReference type="AlphaFoldDB" id="A0AB40AP27"/>
<dbReference type="RefSeq" id="XP_039116741.1">
    <property type="nucleotide sequence ID" value="XM_039260807.1"/>
</dbReference>
<protein>
    <submittedName>
        <fullName evidence="4">Uncharacterized protein LOC120252691</fullName>
    </submittedName>
</protein>
<keyword evidence="2" id="KW-0812">Transmembrane</keyword>
<name>A0AB40AP27_DIOCR</name>
<evidence type="ECO:0000256" key="1">
    <source>
        <dbReference type="SAM" id="Coils"/>
    </source>
</evidence>
<dbReference type="Proteomes" id="UP001515500">
    <property type="component" value="Chromosome 22"/>
</dbReference>
<keyword evidence="1" id="KW-0175">Coiled coil</keyword>
<keyword evidence="3" id="KW-1185">Reference proteome</keyword>
<proteinExistence type="predicted"/>
<keyword evidence="2" id="KW-0472">Membrane</keyword>
<evidence type="ECO:0000313" key="4">
    <source>
        <dbReference type="RefSeq" id="XP_039116741.1"/>
    </source>
</evidence>
<evidence type="ECO:0000313" key="3">
    <source>
        <dbReference type="Proteomes" id="UP001515500"/>
    </source>
</evidence>
<reference evidence="4" key="1">
    <citation type="submission" date="2025-08" db="UniProtKB">
        <authorList>
            <consortium name="RefSeq"/>
        </authorList>
    </citation>
    <scope>IDENTIFICATION</scope>
</reference>
<gene>
    <name evidence="4" type="primary">LOC120252691</name>
</gene>
<keyword evidence="2" id="KW-1133">Transmembrane helix</keyword>
<feature type="transmembrane region" description="Helical" evidence="2">
    <location>
        <begin position="105"/>
        <end position="125"/>
    </location>
</feature>
<dbReference type="PANTHER" id="PTHR37215">
    <property type="entry name" value="ACYL-COA-BINDING DOMAIN PROTEIN"/>
    <property type="match status" value="1"/>
</dbReference>
<dbReference type="PANTHER" id="PTHR37215:SF1">
    <property type="entry name" value="ACYL-COA-BINDING DOMAIN PROTEIN"/>
    <property type="match status" value="1"/>
</dbReference>
<feature type="coiled-coil region" evidence="1">
    <location>
        <begin position="135"/>
        <end position="215"/>
    </location>
</feature>
<organism evidence="3 4">
    <name type="scientific">Dioscorea cayennensis subsp. rotundata</name>
    <name type="common">White Guinea yam</name>
    <name type="synonym">Dioscorea rotundata</name>
    <dbReference type="NCBI Taxonomy" id="55577"/>
    <lineage>
        <taxon>Eukaryota</taxon>
        <taxon>Viridiplantae</taxon>
        <taxon>Streptophyta</taxon>
        <taxon>Embryophyta</taxon>
        <taxon>Tracheophyta</taxon>
        <taxon>Spermatophyta</taxon>
        <taxon>Magnoliopsida</taxon>
        <taxon>Liliopsida</taxon>
        <taxon>Dioscoreales</taxon>
        <taxon>Dioscoreaceae</taxon>
        <taxon>Dioscorea</taxon>
    </lineage>
</organism>
<evidence type="ECO:0000256" key="2">
    <source>
        <dbReference type="SAM" id="Phobius"/>
    </source>
</evidence>